<evidence type="ECO:0000313" key="3">
    <source>
        <dbReference type="Proteomes" id="UP000243459"/>
    </source>
</evidence>
<name>A0A5P1E7T6_ASPOF</name>
<protein>
    <submittedName>
        <fullName evidence="2">Uncharacterized protein</fullName>
    </submittedName>
</protein>
<keyword evidence="1" id="KW-0472">Membrane</keyword>
<proteinExistence type="predicted"/>
<keyword evidence="1" id="KW-0812">Transmembrane</keyword>
<dbReference type="GO" id="GO:0016020">
    <property type="term" value="C:membrane"/>
    <property type="evidence" value="ECO:0007669"/>
    <property type="project" value="TreeGrafter"/>
</dbReference>
<keyword evidence="3" id="KW-1185">Reference proteome</keyword>
<dbReference type="AlphaFoldDB" id="A0A5P1E7T6"/>
<feature type="transmembrane region" description="Helical" evidence="1">
    <location>
        <begin position="69"/>
        <end position="88"/>
    </location>
</feature>
<organism evidence="2 3">
    <name type="scientific">Asparagus officinalis</name>
    <name type="common">Garden asparagus</name>
    <dbReference type="NCBI Taxonomy" id="4686"/>
    <lineage>
        <taxon>Eukaryota</taxon>
        <taxon>Viridiplantae</taxon>
        <taxon>Streptophyta</taxon>
        <taxon>Embryophyta</taxon>
        <taxon>Tracheophyta</taxon>
        <taxon>Spermatophyta</taxon>
        <taxon>Magnoliopsida</taxon>
        <taxon>Liliopsida</taxon>
        <taxon>Asparagales</taxon>
        <taxon>Asparagaceae</taxon>
        <taxon>Asparagoideae</taxon>
        <taxon>Asparagus</taxon>
    </lineage>
</organism>
<feature type="non-terminal residue" evidence="2">
    <location>
        <position position="121"/>
    </location>
</feature>
<dbReference type="EMBL" id="CM007390">
    <property type="protein sequence ID" value="ONK57006.1"/>
    <property type="molecule type" value="Genomic_DNA"/>
</dbReference>
<dbReference type="PANTHER" id="PTHR36738">
    <property type="entry name" value="EXPRESSED PROTEIN"/>
    <property type="match status" value="1"/>
</dbReference>
<evidence type="ECO:0000313" key="2">
    <source>
        <dbReference type="EMBL" id="ONK57006.1"/>
    </source>
</evidence>
<keyword evidence="1" id="KW-1133">Transmembrane helix</keyword>
<sequence>MLTSTSTLQPQALYTSPQLSKITSCTSLRSPLLRRSTKAPPCLALASADREKYDVGVESRKKKRKQNEMLLYSVAPYPLLFAAALPGASTVRSIFGPFVELVKTWNLPDWLVHWGHPGNMV</sequence>
<accession>A0A5P1E7T6</accession>
<reference evidence="3" key="1">
    <citation type="journal article" date="2017" name="Nat. Commun.">
        <title>The asparagus genome sheds light on the origin and evolution of a young Y chromosome.</title>
        <authorList>
            <person name="Harkess A."/>
            <person name="Zhou J."/>
            <person name="Xu C."/>
            <person name="Bowers J.E."/>
            <person name="Van der Hulst R."/>
            <person name="Ayyampalayam S."/>
            <person name="Mercati F."/>
            <person name="Riccardi P."/>
            <person name="McKain M.R."/>
            <person name="Kakrana A."/>
            <person name="Tang H."/>
            <person name="Ray J."/>
            <person name="Groenendijk J."/>
            <person name="Arikit S."/>
            <person name="Mathioni S.M."/>
            <person name="Nakano M."/>
            <person name="Shan H."/>
            <person name="Telgmann-Rauber A."/>
            <person name="Kanno A."/>
            <person name="Yue Z."/>
            <person name="Chen H."/>
            <person name="Li W."/>
            <person name="Chen Y."/>
            <person name="Xu X."/>
            <person name="Zhang Y."/>
            <person name="Luo S."/>
            <person name="Chen H."/>
            <person name="Gao J."/>
            <person name="Mao Z."/>
            <person name="Pires J.C."/>
            <person name="Luo M."/>
            <person name="Kudrna D."/>
            <person name="Wing R.A."/>
            <person name="Meyers B.C."/>
            <person name="Yi K."/>
            <person name="Kong H."/>
            <person name="Lavrijsen P."/>
            <person name="Sunseri F."/>
            <person name="Falavigna A."/>
            <person name="Ye Y."/>
            <person name="Leebens-Mack J.H."/>
            <person name="Chen G."/>
        </authorList>
    </citation>
    <scope>NUCLEOTIDE SEQUENCE [LARGE SCALE GENOMIC DNA]</scope>
    <source>
        <strain evidence="3">cv. DH0086</strain>
    </source>
</reference>
<evidence type="ECO:0000256" key="1">
    <source>
        <dbReference type="SAM" id="Phobius"/>
    </source>
</evidence>
<dbReference type="Proteomes" id="UP000243459">
    <property type="component" value="Chromosome 10"/>
</dbReference>
<dbReference type="PANTHER" id="PTHR36738:SF1">
    <property type="entry name" value="EXPRESSED PROTEIN"/>
    <property type="match status" value="1"/>
</dbReference>
<dbReference type="Gramene" id="ONK57006">
    <property type="protein sequence ID" value="ONK57006"/>
    <property type="gene ID" value="A4U43_C10F15590"/>
</dbReference>
<gene>
    <name evidence="2" type="ORF">A4U43_C10F15590</name>
</gene>